<organism evidence="1 2">
    <name type="scientific">Paramecium primaurelia</name>
    <dbReference type="NCBI Taxonomy" id="5886"/>
    <lineage>
        <taxon>Eukaryota</taxon>
        <taxon>Sar</taxon>
        <taxon>Alveolata</taxon>
        <taxon>Ciliophora</taxon>
        <taxon>Intramacronucleata</taxon>
        <taxon>Oligohymenophorea</taxon>
        <taxon>Peniculida</taxon>
        <taxon>Parameciidae</taxon>
        <taxon>Paramecium</taxon>
    </lineage>
</organism>
<evidence type="ECO:0000313" key="2">
    <source>
        <dbReference type="Proteomes" id="UP000688137"/>
    </source>
</evidence>
<comment type="caution">
    <text evidence="1">The sequence shown here is derived from an EMBL/GenBank/DDBJ whole genome shotgun (WGS) entry which is preliminary data.</text>
</comment>
<evidence type="ECO:0000313" key="1">
    <source>
        <dbReference type="EMBL" id="CAD8062439.1"/>
    </source>
</evidence>
<evidence type="ECO:0008006" key="3">
    <source>
        <dbReference type="Google" id="ProtNLM"/>
    </source>
</evidence>
<dbReference type="EMBL" id="CAJJDM010000032">
    <property type="protein sequence ID" value="CAD8062439.1"/>
    <property type="molecule type" value="Genomic_DNA"/>
</dbReference>
<name>A0A8S1L4T8_PARPR</name>
<gene>
    <name evidence="1" type="ORF">PPRIM_AZ9-3.1.T0330137</name>
</gene>
<dbReference type="Pfam" id="PF13921">
    <property type="entry name" value="Myb_DNA-bind_6"/>
    <property type="match status" value="1"/>
</dbReference>
<accession>A0A8S1L4T8</accession>
<reference evidence="1" key="1">
    <citation type="submission" date="2021-01" db="EMBL/GenBank/DDBJ databases">
        <authorList>
            <consortium name="Genoscope - CEA"/>
            <person name="William W."/>
        </authorList>
    </citation>
    <scope>NUCLEOTIDE SEQUENCE</scope>
</reference>
<keyword evidence="2" id="KW-1185">Reference proteome</keyword>
<proteinExistence type="predicted"/>
<dbReference type="Proteomes" id="UP000688137">
    <property type="component" value="Unassembled WGS sequence"/>
</dbReference>
<sequence length="456" mass="54157">MPKHVQVYTERFDQVLEMLVSKVGEAKWAEITRQMKNLYGINVPQKPMVQARWRAIDPKINREPFTPEEMVQHWHHCVRFKCHWDAIRDQYELIGQQRDKTYLSQRFSIYFTQKLSELNREIGKIASYNQQKIDTMRETTKKRVIEFNSRDPLSVQDQSAREIIVSCKSLVKVMTYLIDNSHLQTELMWAEVKKIISPAKFQKVLFNIFIMDTIVLISCNELKAIDDTSDLIDADDFRKGKYIKPTKIKFWKDALEHESSPEHTEEDEILTTSVRLSRMGPQTQFTKKDIEEIKESFIYKYCNTDQNKAFYNWYNEAKTQKNAFPSDLTVDVMELEGGKQLLNYDPTQPKRKYIRKQKAETKVQKQIEKFKRKKQKIQIEGEGKQRIKTKKGRIRLHKERFPGQDTIQFNQQLEEEEDVSSDDYQLMDAEQIYKINMRMNRQNNVSQSENDSQSSD</sequence>
<protein>
    <recommendedName>
        <fullName evidence="3">Myb-like domain-containing protein</fullName>
    </recommendedName>
</protein>
<dbReference type="AlphaFoldDB" id="A0A8S1L4T8"/>
<dbReference type="OMA" id="QTELMWA"/>